<dbReference type="EMBL" id="BGPR01029722">
    <property type="protein sequence ID" value="GBO01697.1"/>
    <property type="molecule type" value="Genomic_DNA"/>
</dbReference>
<evidence type="ECO:0000313" key="2">
    <source>
        <dbReference type="Proteomes" id="UP000499080"/>
    </source>
</evidence>
<sequence length="123" mass="14115">MDGLRMEATTLCQGELPEWMGQEWSATTLPRAGNGGCGGHHALMWVNDPLNVHGKWSGVENYHATYRMNDSTEWILQNGVVWSTITPFGQDERTHSIGYAKWMVWEYHCRLDRMNDLPECTWG</sequence>
<evidence type="ECO:0000313" key="1">
    <source>
        <dbReference type="EMBL" id="GBO01697.1"/>
    </source>
</evidence>
<organism evidence="1 2">
    <name type="scientific">Araneus ventricosus</name>
    <name type="common">Orbweaver spider</name>
    <name type="synonym">Epeira ventricosa</name>
    <dbReference type="NCBI Taxonomy" id="182803"/>
    <lineage>
        <taxon>Eukaryota</taxon>
        <taxon>Metazoa</taxon>
        <taxon>Ecdysozoa</taxon>
        <taxon>Arthropoda</taxon>
        <taxon>Chelicerata</taxon>
        <taxon>Arachnida</taxon>
        <taxon>Araneae</taxon>
        <taxon>Araneomorphae</taxon>
        <taxon>Entelegynae</taxon>
        <taxon>Araneoidea</taxon>
        <taxon>Araneidae</taxon>
        <taxon>Araneus</taxon>
    </lineage>
</organism>
<keyword evidence="2" id="KW-1185">Reference proteome</keyword>
<protein>
    <submittedName>
        <fullName evidence="1">Uncharacterized protein</fullName>
    </submittedName>
</protein>
<dbReference type="AlphaFoldDB" id="A0A4Y2TQN3"/>
<proteinExistence type="predicted"/>
<dbReference type="Proteomes" id="UP000499080">
    <property type="component" value="Unassembled WGS sequence"/>
</dbReference>
<name>A0A4Y2TQN3_ARAVE</name>
<reference evidence="1 2" key="1">
    <citation type="journal article" date="2019" name="Sci. Rep.">
        <title>Orb-weaving spider Araneus ventricosus genome elucidates the spidroin gene catalogue.</title>
        <authorList>
            <person name="Kono N."/>
            <person name="Nakamura H."/>
            <person name="Ohtoshi R."/>
            <person name="Moran D.A.P."/>
            <person name="Shinohara A."/>
            <person name="Yoshida Y."/>
            <person name="Fujiwara M."/>
            <person name="Mori M."/>
            <person name="Tomita M."/>
            <person name="Arakawa K."/>
        </authorList>
    </citation>
    <scope>NUCLEOTIDE SEQUENCE [LARGE SCALE GENOMIC DNA]</scope>
</reference>
<accession>A0A4Y2TQN3</accession>
<comment type="caution">
    <text evidence="1">The sequence shown here is derived from an EMBL/GenBank/DDBJ whole genome shotgun (WGS) entry which is preliminary data.</text>
</comment>
<gene>
    <name evidence="1" type="ORF">AVEN_67210_1</name>
</gene>